<comment type="caution">
    <text evidence="1">The sequence shown here is derived from an EMBL/GenBank/DDBJ whole genome shotgun (WGS) entry which is preliminary data.</text>
</comment>
<dbReference type="Pfam" id="PF09643">
    <property type="entry name" value="YopX"/>
    <property type="match status" value="1"/>
</dbReference>
<name>A0A9X9AE22_BACCE</name>
<dbReference type="SUPFAM" id="SSF159006">
    <property type="entry name" value="YopX-like"/>
    <property type="match status" value="1"/>
</dbReference>
<dbReference type="InterPro" id="IPR023385">
    <property type="entry name" value="YopX-like_C"/>
</dbReference>
<reference evidence="1 2" key="1">
    <citation type="journal article" date="2019" name="Environ. Microbiol.">
        <title>An active ?-lactamase is a part of an orchestrated cell wall stress resistance network of Bacillus subtilis and related rhizosphere species.</title>
        <authorList>
            <person name="Bucher T."/>
            <person name="Keren-Paz A."/>
            <person name="Hausser J."/>
            <person name="Olender T."/>
            <person name="Cytryn E."/>
            <person name="Kolodkin-Gal I."/>
        </authorList>
    </citation>
    <scope>NUCLEOTIDE SEQUENCE [LARGE SCALE GENOMIC DNA]</scope>
    <source>
        <strain evidence="1 2">I32</strain>
    </source>
</reference>
<dbReference type="AlphaFoldDB" id="A0A9X9AE22"/>
<sequence>MEEINYQVFTEDKEGVTQLFDVVAVYCDKEDTDGNMVIFKNSFGNSECKIVNKIKLRQYTGLKDKNKTRIYEGDFVKYWNKILGENECEVIFFNLGGFGTSDCWLSDIGECEVIGNIYENPGLLNASKIE</sequence>
<organism evidence="1 2">
    <name type="scientific">Bacillus cereus</name>
    <dbReference type="NCBI Taxonomy" id="1396"/>
    <lineage>
        <taxon>Bacteria</taxon>
        <taxon>Bacillati</taxon>
        <taxon>Bacillota</taxon>
        <taxon>Bacilli</taxon>
        <taxon>Bacillales</taxon>
        <taxon>Bacillaceae</taxon>
        <taxon>Bacillus</taxon>
        <taxon>Bacillus cereus group</taxon>
    </lineage>
</organism>
<dbReference type="InterPro" id="IPR019096">
    <property type="entry name" value="YopX_protein"/>
</dbReference>
<gene>
    <name evidence="1" type="ORF">FC695_04735</name>
</gene>
<evidence type="ECO:0000313" key="1">
    <source>
        <dbReference type="EMBL" id="TKJ07026.1"/>
    </source>
</evidence>
<proteinExistence type="predicted"/>
<protein>
    <submittedName>
        <fullName evidence="1">Uncharacterized protein</fullName>
    </submittedName>
</protein>
<dbReference type="RefSeq" id="WP_137050387.1">
    <property type="nucleotide sequence ID" value="NZ_JAMAVG010000014.1"/>
</dbReference>
<dbReference type="Proteomes" id="UP000308444">
    <property type="component" value="Unassembled WGS sequence"/>
</dbReference>
<accession>A0A9X9AE22</accession>
<evidence type="ECO:0000313" key="2">
    <source>
        <dbReference type="Proteomes" id="UP000308444"/>
    </source>
</evidence>
<dbReference type="EMBL" id="SZOH01000255">
    <property type="protein sequence ID" value="TKJ07026.1"/>
    <property type="molecule type" value="Genomic_DNA"/>
</dbReference>
<dbReference type="Gene3D" id="2.30.30.290">
    <property type="entry name" value="YopX-like domains"/>
    <property type="match status" value="1"/>
</dbReference>